<name>A0A286A036_9SPHI</name>
<keyword evidence="3" id="KW-1185">Reference proteome</keyword>
<feature type="transmembrane region" description="Helical" evidence="1">
    <location>
        <begin position="144"/>
        <end position="163"/>
    </location>
</feature>
<dbReference type="OrthoDB" id="9809977at2"/>
<keyword evidence="1" id="KW-0812">Transmembrane</keyword>
<feature type="transmembrane region" description="Helical" evidence="1">
    <location>
        <begin position="42"/>
        <end position="68"/>
    </location>
</feature>
<dbReference type="NCBIfam" id="NF038065">
    <property type="entry name" value="Pr6Pr"/>
    <property type="match status" value="1"/>
</dbReference>
<evidence type="ECO:0000313" key="2">
    <source>
        <dbReference type="EMBL" id="SOD15263.1"/>
    </source>
</evidence>
<organism evidence="2 3">
    <name type="scientific">Pedobacter xixiisoli</name>
    <dbReference type="NCBI Taxonomy" id="1476464"/>
    <lineage>
        <taxon>Bacteria</taxon>
        <taxon>Pseudomonadati</taxon>
        <taxon>Bacteroidota</taxon>
        <taxon>Sphingobacteriia</taxon>
        <taxon>Sphingobacteriales</taxon>
        <taxon>Sphingobacteriaceae</taxon>
        <taxon>Pedobacter</taxon>
    </lineage>
</organism>
<feature type="transmembrane region" description="Helical" evidence="1">
    <location>
        <begin position="112"/>
        <end position="132"/>
    </location>
</feature>
<feature type="transmembrane region" description="Helical" evidence="1">
    <location>
        <begin position="12"/>
        <end position="30"/>
    </location>
</feature>
<reference evidence="3" key="1">
    <citation type="submission" date="2017-09" db="EMBL/GenBank/DDBJ databases">
        <authorList>
            <person name="Varghese N."/>
            <person name="Submissions S."/>
        </authorList>
    </citation>
    <scope>NUCLEOTIDE SEQUENCE [LARGE SCALE GENOMIC DNA]</scope>
    <source>
        <strain evidence="3">CGMCC 1.12803</strain>
    </source>
</reference>
<evidence type="ECO:0008006" key="4">
    <source>
        <dbReference type="Google" id="ProtNLM"/>
    </source>
</evidence>
<gene>
    <name evidence="2" type="ORF">SAMN06297358_2245</name>
</gene>
<evidence type="ECO:0000313" key="3">
    <source>
        <dbReference type="Proteomes" id="UP000219281"/>
    </source>
</evidence>
<proteinExistence type="predicted"/>
<keyword evidence="1" id="KW-0472">Membrane</keyword>
<dbReference type="RefSeq" id="WP_097131862.1">
    <property type="nucleotide sequence ID" value="NZ_OCMT01000002.1"/>
</dbReference>
<dbReference type="InterPro" id="IPR049713">
    <property type="entry name" value="Pr6Pr-like"/>
</dbReference>
<feature type="transmembrane region" description="Helical" evidence="1">
    <location>
        <begin position="183"/>
        <end position="205"/>
    </location>
</feature>
<evidence type="ECO:0000256" key="1">
    <source>
        <dbReference type="SAM" id="Phobius"/>
    </source>
</evidence>
<feature type="transmembrane region" description="Helical" evidence="1">
    <location>
        <begin position="80"/>
        <end position="100"/>
    </location>
</feature>
<dbReference type="AlphaFoldDB" id="A0A286A036"/>
<accession>A0A286A036</accession>
<dbReference type="Proteomes" id="UP000219281">
    <property type="component" value="Unassembled WGS sequence"/>
</dbReference>
<protein>
    <recommendedName>
        <fullName evidence="4">FAR-17a/AIG1-like protein</fullName>
    </recommendedName>
</protein>
<sequence length="216" mass="25159">MEKSPSLSEKVYLSILVFLAWFALIFQFYLHLNSGAAAKAELLIRFFSYFTIDSNLLVAICSTSILLLKSTSIGKFFCKPQVVTAISVYIIVVALIYNTVLRFLWVLEGWSMVLNELLHVVVPFMFLIYWIYFVPKHRLQWKNLWLWLIYPLVYTVFVMIRGSYSDFYPYPFLNVTKFGLDKVLVNCVIITVLFAFLSLLFIGIGRRKAKLNQVMD</sequence>
<dbReference type="EMBL" id="OCMT01000002">
    <property type="protein sequence ID" value="SOD15263.1"/>
    <property type="molecule type" value="Genomic_DNA"/>
</dbReference>
<keyword evidence="1" id="KW-1133">Transmembrane helix</keyword>